<sequence length="247" mass="26120">MSVNAQAQFRTSESVALAESCTRLRDISPDYPRVYAVAVMARQGKRRWWPIAACARTEESPADLPKDRVGQMYAHMLAELSSPRAAAAQVAAALVHAVVGRVAALVVLDGRAWDPGVDNLWVHMDSDCGIDWAGVVDDTLRVLPDDPLAGSRGAVTLPCERALLVWTVHRCLTSLAAIRRALESTAPVDAARFAGLVADAVLGAATHVPIRAGSSRAVAARRGQGLLDAFEAAGVPVRARAVLATAC</sequence>
<comment type="caution">
    <text evidence="1">The sequence shown here is derived from an EMBL/GenBank/DDBJ whole genome shotgun (WGS) entry which is preliminary data.</text>
</comment>
<evidence type="ECO:0000313" key="2">
    <source>
        <dbReference type="Proteomes" id="UP001160334"/>
    </source>
</evidence>
<accession>A0ABT6M9T5</accession>
<dbReference type="EMBL" id="JARXVC010000005">
    <property type="protein sequence ID" value="MDH6281070.1"/>
    <property type="molecule type" value="Genomic_DNA"/>
</dbReference>
<name>A0ABT6M9T5_9NOCA</name>
<dbReference type="Proteomes" id="UP001160334">
    <property type="component" value="Unassembled WGS sequence"/>
</dbReference>
<organism evidence="1 2">
    <name type="scientific">Prescottella agglutinans</name>
    <dbReference type="NCBI Taxonomy" id="1644129"/>
    <lineage>
        <taxon>Bacteria</taxon>
        <taxon>Bacillati</taxon>
        <taxon>Actinomycetota</taxon>
        <taxon>Actinomycetes</taxon>
        <taxon>Mycobacteriales</taxon>
        <taxon>Nocardiaceae</taxon>
        <taxon>Prescottella</taxon>
    </lineage>
</organism>
<proteinExistence type="predicted"/>
<protein>
    <recommendedName>
        <fullName evidence="3">Iron reductase</fullName>
    </recommendedName>
</protein>
<gene>
    <name evidence="1" type="ORF">M2280_002290</name>
</gene>
<evidence type="ECO:0008006" key="3">
    <source>
        <dbReference type="Google" id="ProtNLM"/>
    </source>
</evidence>
<keyword evidence="2" id="KW-1185">Reference proteome</keyword>
<evidence type="ECO:0000313" key="1">
    <source>
        <dbReference type="EMBL" id="MDH6281070.1"/>
    </source>
</evidence>
<reference evidence="1 2" key="1">
    <citation type="submission" date="2023-04" db="EMBL/GenBank/DDBJ databases">
        <title>Forest soil microbial communities from Buena Vista Peninsula, Colon Province, Panama.</title>
        <authorList>
            <person name="Bouskill N."/>
        </authorList>
    </citation>
    <scope>NUCLEOTIDE SEQUENCE [LARGE SCALE GENOMIC DNA]</scope>
    <source>
        <strain evidence="1 2">CFH S0262</strain>
    </source>
</reference>